<sequence>MSYIGERELTKEQYDWLNQWLELWGAWVYSGRIDIRMINMIYKFMQTVEPDKNPTRPMCNDDDGMLISQVVDSVIATDTQAYGILLSYYAHGSSKLSIASYYHGVAKPRKMNTRSGGKIKVPSMRTCRREVDEKLKAAQWLLYEPLRNAMNSRKRVGKVRKITELCY</sequence>
<name>A0A0D8LA46_MORMO</name>
<dbReference type="GO" id="GO:0003677">
    <property type="term" value="F:DNA binding"/>
    <property type="evidence" value="ECO:0007669"/>
    <property type="project" value="UniProtKB-KW"/>
</dbReference>
<keyword evidence="2" id="KW-0805">Transcription regulation</keyword>
<evidence type="ECO:0000313" key="6">
    <source>
        <dbReference type="Proteomes" id="UP000032582"/>
    </source>
</evidence>
<dbReference type="AlphaFoldDB" id="A0A0D8LA46"/>
<comment type="similarity">
    <text evidence="1">Belongs to the phage antitermination Q type 1 family.</text>
</comment>
<protein>
    <submittedName>
        <fullName evidence="5">Antiterminator</fullName>
    </submittedName>
</protein>
<keyword evidence="3" id="KW-0238">DNA-binding</keyword>
<accession>A0A0D8LA46</accession>
<gene>
    <name evidence="5" type="ORF">UA45_08940</name>
</gene>
<dbReference type="Proteomes" id="UP000032582">
    <property type="component" value="Unassembled WGS sequence"/>
</dbReference>
<dbReference type="EMBL" id="JZSH01000083">
    <property type="protein sequence ID" value="KJF78001.1"/>
    <property type="molecule type" value="Genomic_DNA"/>
</dbReference>
<evidence type="ECO:0000256" key="4">
    <source>
        <dbReference type="ARBA" id="ARBA00023163"/>
    </source>
</evidence>
<keyword evidence="4" id="KW-0804">Transcription</keyword>
<evidence type="ECO:0000256" key="1">
    <source>
        <dbReference type="ARBA" id="ARBA00010234"/>
    </source>
</evidence>
<evidence type="ECO:0000256" key="2">
    <source>
        <dbReference type="ARBA" id="ARBA00023015"/>
    </source>
</evidence>
<proteinExistence type="inferred from homology"/>
<organism evidence="5 6">
    <name type="scientific">Morganella morganii</name>
    <name type="common">Proteus morganii</name>
    <dbReference type="NCBI Taxonomy" id="582"/>
    <lineage>
        <taxon>Bacteria</taxon>
        <taxon>Pseudomonadati</taxon>
        <taxon>Pseudomonadota</taxon>
        <taxon>Gammaproteobacteria</taxon>
        <taxon>Enterobacterales</taxon>
        <taxon>Morganellaceae</taxon>
        <taxon>Morganella</taxon>
    </lineage>
</organism>
<evidence type="ECO:0000256" key="3">
    <source>
        <dbReference type="ARBA" id="ARBA00023125"/>
    </source>
</evidence>
<reference evidence="5 6" key="1">
    <citation type="submission" date="2015-02" db="EMBL/GenBank/DDBJ databases">
        <title>Whole genome shotgun sequencing of cultured foodborne pathogen.</title>
        <authorList>
            <person name="Timme R."/>
            <person name="Allard M.W."/>
            <person name="Strain E."/>
            <person name="Evans P.S."/>
            <person name="Brown E."/>
        </authorList>
    </citation>
    <scope>NUCLEOTIDE SEQUENCE [LARGE SCALE GENOMIC DNA]</scope>
    <source>
        <strain evidence="5 6">GCSL-TSO-24</strain>
    </source>
</reference>
<evidence type="ECO:0000313" key="5">
    <source>
        <dbReference type="EMBL" id="KJF78001.1"/>
    </source>
</evidence>
<comment type="caution">
    <text evidence="5">The sequence shown here is derived from an EMBL/GenBank/DDBJ whole genome shotgun (WGS) entry which is preliminary data.</text>
</comment>
<dbReference type="Pfam" id="PF06530">
    <property type="entry name" value="Phage_antitermQ"/>
    <property type="match status" value="1"/>
</dbReference>
<dbReference type="InterPro" id="IPR010534">
    <property type="entry name" value="Phage_933W_GpQ"/>
</dbReference>
<dbReference type="GO" id="GO:0060567">
    <property type="term" value="P:negative regulation of termination of DNA-templated transcription"/>
    <property type="evidence" value="ECO:0007669"/>
    <property type="project" value="InterPro"/>
</dbReference>
<dbReference type="PATRIC" id="fig|582.24.peg.2788"/>